<dbReference type="OrthoDB" id="6145874at2759"/>
<dbReference type="AlphaFoldDB" id="A0A8X6QRD1"/>
<dbReference type="InterPro" id="IPR020837">
    <property type="entry name" value="Fibrinogen_CS"/>
</dbReference>
<name>A0A8X6QRD1_NEPPI</name>
<dbReference type="InterPro" id="IPR050373">
    <property type="entry name" value="Fibrinogen_C-term_domain"/>
</dbReference>
<dbReference type="FunFam" id="3.90.215.10:FF:000001">
    <property type="entry name" value="Tenascin isoform 1"/>
    <property type="match status" value="1"/>
</dbReference>
<dbReference type="Proteomes" id="UP000887013">
    <property type="component" value="Unassembled WGS sequence"/>
</dbReference>
<gene>
    <name evidence="6" type="ORF">NPIL_166851</name>
</gene>
<dbReference type="Pfam" id="PF00147">
    <property type="entry name" value="Fibrinogen_C"/>
    <property type="match status" value="1"/>
</dbReference>
<evidence type="ECO:0000313" key="6">
    <source>
        <dbReference type="EMBL" id="GFU40195.1"/>
    </source>
</evidence>
<dbReference type="InterPro" id="IPR036056">
    <property type="entry name" value="Fibrinogen-like_C"/>
</dbReference>
<dbReference type="GO" id="GO:0030246">
    <property type="term" value="F:carbohydrate binding"/>
    <property type="evidence" value="ECO:0007669"/>
    <property type="project" value="UniProtKB-ARBA"/>
</dbReference>
<sequence length="302" mass="35081">MVFLRFILNYTCNSFLFISLIILQVCGKVTSNCDASAKSISFLDVAVDMITMAKINFPVCPATSPSKLFRPVDCEEVLRSGHNHSGVYTIWPRNRVTDDRPIDVFCDMDTDDGGWTVIQRRGNFNRPKDYFYKDWNSYKNGFGDVEEDFWLGNDNIFALTSQRLYSVRFDLQSVNGEKRYALYDTFWIDDESTNYILHATEYSGDAGDSILGHHNSQKFTTKDRDNDNQKDQNCAISYKGGWWYNACHYSNLNGLYLRGPHESYADGVNWHSWRGYKESLDTTEIKIRPKHFRKKLIFNDIQ</sequence>
<dbReference type="GO" id="GO:0005615">
    <property type="term" value="C:extracellular space"/>
    <property type="evidence" value="ECO:0007669"/>
    <property type="project" value="TreeGrafter"/>
</dbReference>
<keyword evidence="7" id="KW-1185">Reference proteome</keyword>
<dbReference type="EMBL" id="BMAW01084791">
    <property type="protein sequence ID" value="GFU40195.1"/>
    <property type="molecule type" value="Genomic_DNA"/>
</dbReference>
<evidence type="ECO:0000256" key="2">
    <source>
        <dbReference type="ARBA" id="ARBA00023157"/>
    </source>
</evidence>
<dbReference type="InterPro" id="IPR014716">
    <property type="entry name" value="Fibrinogen_a/b/g_C_1"/>
</dbReference>
<protein>
    <submittedName>
        <fullName evidence="6">Techylectin-5A</fullName>
    </submittedName>
</protein>
<dbReference type="InterPro" id="IPR002181">
    <property type="entry name" value="Fibrinogen_a/b/g_C_dom"/>
</dbReference>
<organism evidence="6 7">
    <name type="scientific">Nephila pilipes</name>
    <name type="common">Giant wood spider</name>
    <name type="synonym">Nephila maculata</name>
    <dbReference type="NCBI Taxonomy" id="299642"/>
    <lineage>
        <taxon>Eukaryota</taxon>
        <taxon>Metazoa</taxon>
        <taxon>Ecdysozoa</taxon>
        <taxon>Arthropoda</taxon>
        <taxon>Chelicerata</taxon>
        <taxon>Arachnida</taxon>
        <taxon>Araneae</taxon>
        <taxon>Araneomorphae</taxon>
        <taxon>Entelegynae</taxon>
        <taxon>Araneoidea</taxon>
        <taxon>Nephilidae</taxon>
        <taxon>Nephila</taxon>
    </lineage>
</organism>
<feature type="signal peptide" evidence="4">
    <location>
        <begin position="1"/>
        <end position="31"/>
    </location>
</feature>
<feature type="chain" id="PRO_5036478780" evidence="4">
    <location>
        <begin position="32"/>
        <end position="302"/>
    </location>
</feature>
<dbReference type="NCBIfam" id="NF040941">
    <property type="entry name" value="GGGWT_bact"/>
    <property type="match status" value="1"/>
</dbReference>
<dbReference type="GO" id="GO:0098609">
    <property type="term" value="P:cell-cell adhesion"/>
    <property type="evidence" value="ECO:0007669"/>
    <property type="project" value="UniProtKB-ARBA"/>
</dbReference>
<proteinExistence type="predicted"/>
<dbReference type="PROSITE" id="PS00514">
    <property type="entry name" value="FIBRINOGEN_C_1"/>
    <property type="match status" value="1"/>
</dbReference>
<accession>A0A8X6QRD1</accession>
<dbReference type="PROSITE" id="PS51406">
    <property type="entry name" value="FIBRINOGEN_C_2"/>
    <property type="match status" value="1"/>
</dbReference>
<evidence type="ECO:0000256" key="1">
    <source>
        <dbReference type="ARBA" id="ARBA00022837"/>
    </source>
</evidence>
<comment type="function">
    <text evidence="3">Lectin involved in innate immunity. Agglutinates all types of human erythrocytes, Gram-positive and Gram-negative bacteria. Has a stronger agglutinating activity towards Gram-negative bacteria than towards Gram-positive bacteria. Specifically recognizes acetyl group-containing substances on agglutinated cells. The hemagglutinating activity was inhibited by EDTA, acetyl group-containing mono- and disaccharides, N-acetyl derivatives of amino acids, other acetyl group-containing substances, propionamide and benzamide. Enhances the antimicrobial activity of big defensin against Gram-positive bacteria but not against Gram-negative bacteria.</text>
</comment>
<feature type="domain" description="Fibrinogen C-terminal" evidence="5">
    <location>
        <begin position="65"/>
        <end position="291"/>
    </location>
</feature>
<keyword evidence="4" id="KW-0732">Signal</keyword>
<evidence type="ECO:0000313" key="7">
    <source>
        <dbReference type="Proteomes" id="UP000887013"/>
    </source>
</evidence>
<dbReference type="PANTHER" id="PTHR19143">
    <property type="entry name" value="FIBRINOGEN/TENASCIN/ANGIOPOEITIN"/>
    <property type="match status" value="1"/>
</dbReference>
<evidence type="ECO:0000256" key="3">
    <source>
        <dbReference type="ARBA" id="ARBA00053344"/>
    </source>
</evidence>
<evidence type="ECO:0000259" key="5">
    <source>
        <dbReference type="PROSITE" id="PS51406"/>
    </source>
</evidence>
<dbReference type="Gene3D" id="3.90.215.10">
    <property type="entry name" value="Gamma Fibrinogen, chain A, domain 1"/>
    <property type="match status" value="1"/>
</dbReference>
<dbReference type="SMART" id="SM00186">
    <property type="entry name" value="FBG"/>
    <property type="match status" value="1"/>
</dbReference>
<reference evidence="6" key="1">
    <citation type="submission" date="2020-08" db="EMBL/GenBank/DDBJ databases">
        <title>Multicomponent nature underlies the extraordinary mechanical properties of spider dragline silk.</title>
        <authorList>
            <person name="Kono N."/>
            <person name="Nakamura H."/>
            <person name="Mori M."/>
            <person name="Yoshida Y."/>
            <person name="Ohtoshi R."/>
            <person name="Malay A.D."/>
            <person name="Moran D.A.P."/>
            <person name="Tomita M."/>
            <person name="Numata K."/>
            <person name="Arakawa K."/>
        </authorList>
    </citation>
    <scope>NUCLEOTIDE SEQUENCE</scope>
</reference>
<comment type="caution">
    <text evidence="6">The sequence shown here is derived from an EMBL/GenBank/DDBJ whole genome shotgun (WGS) entry which is preliminary data.</text>
</comment>
<keyword evidence="1" id="KW-0106">Calcium</keyword>
<keyword evidence="2" id="KW-1015">Disulfide bond</keyword>
<evidence type="ECO:0000256" key="4">
    <source>
        <dbReference type="SAM" id="SignalP"/>
    </source>
</evidence>
<dbReference type="CDD" id="cd00087">
    <property type="entry name" value="FReD"/>
    <property type="match status" value="1"/>
</dbReference>
<dbReference type="SUPFAM" id="SSF56496">
    <property type="entry name" value="Fibrinogen C-terminal domain-like"/>
    <property type="match status" value="1"/>
</dbReference>